<gene>
    <name evidence="7" type="ORF">KFK09_007052</name>
</gene>
<name>A0A8T3BVD7_DENNO</name>
<dbReference type="Pfam" id="PF14226">
    <property type="entry name" value="DIOX_N"/>
    <property type="match status" value="1"/>
</dbReference>
<dbReference type="InterPro" id="IPR050295">
    <property type="entry name" value="Plant_2OG-oxidoreductases"/>
</dbReference>
<keyword evidence="2 5" id="KW-0479">Metal-binding</keyword>
<keyword evidence="4 5" id="KW-0408">Iron</keyword>
<comment type="similarity">
    <text evidence="1 5">Belongs to the iron/ascorbate-dependent oxidoreductase family.</text>
</comment>
<evidence type="ECO:0000256" key="2">
    <source>
        <dbReference type="ARBA" id="ARBA00022723"/>
    </source>
</evidence>
<evidence type="ECO:0000256" key="5">
    <source>
        <dbReference type="RuleBase" id="RU003682"/>
    </source>
</evidence>
<evidence type="ECO:0000313" key="8">
    <source>
        <dbReference type="Proteomes" id="UP000829196"/>
    </source>
</evidence>
<reference evidence="7" key="1">
    <citation type="journal article" date="2022" name="Front. Genet.">
        <title>Chromosome-Scale Assembly of the Dendrobium nobile Genome Provides Insights Into the Molecular Mechanism of the Biosynthesis of the Medicinal Active Ingredient of Dendrobium.</title>
        <authorList>
            <person name="Xu Q."/>
            <person name="Niu S.-C."/>
            <person name="Li K.-L."/>
            <person name="Zheng P.-J."/>
            <person name="Zhang X.-J."/>
            <person name="Jia Y."/>
            <person name="Liu Y."/>
            <person name="Niu Y.-X."/>
            <person name="Yu L.-H."/>
            <person name="Chen D.-F."/>
            <person name="Zhang G.-Q."/>
        </authorList>
    </citation>
    <scope>NUCLEOTIDE SEQUENCE</scope>
    <source>
        <tissue evidence="7">Leaf</tissue>
    </source>
</reference>
<dbReference type="SMR" id="A0A8T3BVD7"/>
<accession>A0A8T3BVD7</accession>
<evidence type="ECO:0000256" key="4">
    <source>
        <dbReference type="ARBA" id="ARBA00023004"/>
    </source>
</evidence>
<dbReference type="InterPro" id="IPR005123">
    <property type="entry name" value="Oxoglu/Fe-dep_dioxygenase_dom"/>
</dbReference>
<evidence type="ECO:0000259" key="6">
    <source>
        <dbReference type="PROSITE" id="PS51471"/>
    </source>
</evidence>
<dbReference type="PANTHER" id="PTHR47991">
    <property type="entry name" value="OXOGLUTARATE/IRON-DEPENDENT DIOXYGENASE"/>
    <property type="match status" value="1"/>
</dbReference>
<dbReference type="PROSITE" id="PS51471">
    <property type="entry name" value="FE2OG_OXY"/>
    <property type="match status" value="1"/>
</dbReference>
<evidence type="ECO:0000313" key="7">
    <source>
        <dbReference type="EMBL" id="KAI0519601.1"/>
    </source>
</evidence>
<organism evidence="7 8">
    <name type="scientific">Dendrobium nobile</name>
    <name type="common">Orchid</name>
    <dbReference type="NCBI Taxonomy" id="94219"/>
    <lineage>
        <taxon>Eukaryota</taxon>
        <taxon>Viridiplantae</taxon>
        <taxon>Streptophyta</taxon>
        <taxon>Embryophyta</taxon>
        <taxon>Tracheophyta</taxon>
        <taxon>Spermatophyta</taxon>
        <taxon>Magnoliopsida</taxon>
        <taxon>Liliopsida</taxon>
        <taxon>Asparagales</taxon>
        <taxon>Orchidaceae</taxon>
        <taxon>Epidendroideae</taxon>
        <taxon>Malaxideae</taxon>
        <taxon>Dendrobiinae</taxon>
        <taxon>Dendrobium</taxon>
    </lineage>
</organism>
<comment type="caution">
    <text evidence="7">The sequence shown here is derived from an EMBL/GenBank/DDBJ whole genome shotgun (WGS) entry which is preliminary data.</text>
</comment>
<keyword evidence="8" id="KW-1185">Reference proteome</keyword>
<dbReference type="InterPro" id="IPR027443">
    <property type="entry name" value="IPNS-like_sf"/>
</dbReference>
<evidence type="ECO:0000256" key="1">
    <source>
        <dbReference type="ARBA" id="ARBA00008056"/>
    </source>
</evidence>
<dbReference type="Pfam" id="PF03171">
    <property type="entry name" value="2OG-FeII_Oxy"/>
    <property type="match status" value="1"/>
</dbReference>
<protein>
    <recommendedName>
        <fullName evidence="6">Fe2OG dioxygenase domain-containing protein</fullName>
    </recommendedName>
</protein>
<dbReference type="InterPro" id="IPR044861">
    <property type="entry name" value="IPNS-like_FE2OG_OXY"/>
</dbReference>
<proteinExistence type="inferred from homology"/>
<dbReference type="InterPro" id="IPR026992">
    <property type="entry name" value="DIOX_N"/>
</dbReference>
<keyword evidence="3 5" id="KW-0560">Oxidoreductase</keyword>
<feature type="domain" description="Fe2OG dioxygenase" evidence="6">
    <location>
        <begin position="188"/>
        <end position="289"/>
    </location>
</feature>
<dbReference type="GO" id="GO:0046872">
    <property type="term" value="F:metal ion binding"/>
    <property type="evidence" value="ECO:0007669"/>
    <property type="project" value="UniProtKB-KW"/>
</dbReference>
<evidence type="ECO:0000256" key="3">
    <source>
        <dbReference type="ARBA" id="ARBA00023002"/>
    </source>
</evidence>
<sequence>MEKVLHKGFKYDTVPEKYVFPPEERQKKLASNKSIPVIDLANAKAYIGLGHDEIVKQILEAGKEFGVFQIVNHGVNNEVMSKMLEVMEEFFNMPLEKRVIHYSEDLCKPVRLFTSTGAHDIVPLWRDCLRMAIYPVENFKQYWPEKPSNLKETVERYAVEMKGLTEKIFGLITEGLGLEYDYLNGGLSGQPMISHVNYYPPCPDPSLTFGLAKHCDPGLVTLLLQGDVSGLQILCNGEWQAVDPVPNAIIVIYGHQMEFVTNGQLKSVEHRAITNDMQSRISIATFIQPAMDCLVAPAKKLLDENNPPLYKSFLFGDYFANYVANLGDKLKLTEHFQNTTP</sequence>
<dbReference type="EMBL" id="JAGYWB010000006">
    <property type="protein sequence ID" value="KAI0519601.1"/>
    <property type="molecule type" value="Genomic_DNA"/>
</dbReference>
<dbReference type="GO" id="GO:0016491">
    <property type="term" value="F:oxidoreductase activity"/>
    <property type="evidence" value="ECO:0007669"/>
    <property type="project" value="UniProtKB-KW"/>
</dbReference>
<dbReference type="Proteomes" id="UP000829196">
    <property type="component" value="Unassembled WGS sequence"/>
</dbReference>
<dbReference type="AlphaFoldDB" id="A0A8T3BVD7"/>
<dbReference type="SUPFAM" id="SSF51197">
    <property type="entry name" value="Clavaminate synthase-like"/>
    <property type="match status" value="1"/>
</dbReference>
<dbReference type="OrthoDB" id="406156at2759"/>
<dbReference type="Gene3D" id="2.60.120.330">
    <property type="entry name" value="B-lactam Antibiotic, Isopenicillin N Synthase, Chain"/>
    <property type="match status" value="1"/>
</dbReference>